<feature type="compositionally biased region" description="Low complexity" evidence="2">
    <location>
        <begin position="28"/>
        <end position="40"/>
    </location>
</feature>
<proteinExistence type="predicted"/>
<dbReference type="KEGG" id="ster:AOA14_15365"/>
<dbReference type="Proteomes" id="UP000076234">
    <property type="component" value="Chromosome"/>
</dbReference>
<reference evidence="4 5" key="2">
    <citation type="journal article" date="2016" name="Genome Announc.">
        <title>Complete Genome Sequence of Sphingopyxis terrae Strain 203-1 (NBRC 111660), a Polyethylene Glycol Degrader.</title>
        <authorList>
            <person name="Ohtsubo Y."/>
            <person name="Nonoyama S."/>
            <person name="Nagata Y."/>
            <person name="Numata M."/>
            <person name="Tsuchikane K."/>
            <person name="Hosoyama A."/>
            <person name="Yamazoe A."/>
            <person name="Tsuda M."/>
            <person name="Fujita N."/>
            <person name="Kawai F."/>
        </authorList>
    </citation>
    <scope>NUCLEOTIDE SEQUENCE [LARGE SCALE GENOMIC DNA]</scope>
    <source>
        <strain evidence="4 5">203-1</strain>
    </source>
</reference>
<gene>
    <name evidence="4" type="ORF">AOA14_15365</name>
</gene>
<dbReference type="RefSeq" id="WP_062902424.1">
    <property type="nucleotide sequence ID" value="NZ_CP013342.1"/>
</dbReference>
<dbReference type="EMBL" id="CP013342">
    <property type="protein sequence ID" value="AMU95988.1"/>
    <property type="molecule type" value="Genomic_DNA"/>
</dbReference>
<keyword evidence="3" id="KW-0472">Membrane</keyword>
<evidence type="ECO:0008006" key="6">
    <source>
        <dbReference type="Google" id="ProtNLM"/>
    </source>
</evidence>
<keyword evidence="3" id="KW-0812">Transmembrane</keyword>
<feature type="coiled-coil region" evidence="1">
    <location>
        <begin position="562"/>
        <end position="593"/>
    </location>
</feature>
<reference evidence="5" key="1">
    <citation type="submission" date="2015-11" db="EMBL/GenBank/DDBJ databases">
        <title>Complete genome sequence of a polyethylene glycol-degrading strain Sphingopyxis terrae strain 203-1 (NBRC 15098).</title>
        <authorList>
            <person name="Yoshiyuki O."/>
            <person name="Shouta N."/>
            <person name="Nagata Y."/>
            <person name="Numata M."/>
            <person name="Tsuchikane K."/>
            <person name="Hosoyama A."/>
            <person name="Yamazoe A."/>
            <person name="Tsuda M."/>
            <person name="Fujita N."/>
            <person name="Kawai F."/>
        </authorList>
    </citation>
    <scope>NUCLEOTIDE SEQUENCE [LARGE SCALE GENOMIC DNA]</scope>
    <source>
        <strain evidence="5">203-1</strain>
    </source>
</reference>
<keyword evidence="1" id="KW-0175">Coiled coil</keyword>
<name>A0A142W1Q2_9SPHN</name>
<sequence>MTGEKKIVGLWRESAANRENEQPAQTDAPASEAASALEAEVPVEREWLDMTPVATDDDDMPDPQSGAWRDRLMPTLLVIIGLGWCLFALFTATKGFARPVALDQWPALVATLSMPLVLLTLLWMALLRSSRSEQARFARLAAALRHENDALAQSMAVLGEKLGEAQRQLSEQARNVQQLGVDAVLRLNDSSDKLATNASVIANAHDQLARSGDVAMQRMDGLLAGLPRIDDVAQRLAVNFREAGLVAHQQGANLEAKLAELGEEAAKAARTGEAAAAGLHEALGALQQQTQETESGLIAAASQVTDAHGVALAQITQSSASIRDTLQTTVDNLGARLDTTWQQYRDRVDAAADQMDARLASAEAAGAALGDQLAAHGTASEELAARITAHVTETRQQLEVLDVSVSASTGVIGRAIDDTKAQLGAFIADVQTGNNSAHQLITHAESLLLALDAVTRELDETLPHALDRMALHGKATQGALGQIKPLLEASELVAQSTLSHVNAVKSTLQANETKMAEHGESQQALTDRVNAALADADAALARLRAGADDFADQGGARMIATLAEVKSTAESAADEARQTLERLVGNARDAMQATATEAIDAAFKTEVTAQLKAVEDASQRAVEAANGAADRLMRQLITIMDTSASVEQRVAEAEQAIAASDRDSLAKQVGILTEALKSSAIDITKVMSSEVSDAAWDAYLKGDRGIFARRAVKLLDNSETKEILRLYQNDDGFHAAVNQFIHDFEAMLRLLIGARDGSAISVTLLSSDIGKLYVALAQAIDRLRS</sequence>
<organism evidence="4 5">
    <name type="scientific">Sphingopyxis terrae subsp. terrae NBRC 15098</name>
    <dbReference type="NCBI Taxonomy" id="1219058"/>
    <lineage>
        <taxon>Bacteria</taxon>
        <taxon>Pseudomonadati</taxon>
        <taxon>Pseudomonadota</taxon>
        <taxon>Alphaproteobacteria</taxon>
        <taxon>Sphingomonadales</taxon>
        <taxon>Sphingomonadaceae</taxon>
        <taxon>Sphingopyxis</taxon>
    </lineage>
</organism>
<dbReference type="AlphaFoldDB" id="A0A142W1Q2"/>
<keyword evidence="3" id="KW-1133">Transmembrane helix</keyword>
<evidence type="ECO:0000256" key="3">
    <source>
        <dbReference type="SAM" id="Phobius"/>
    </source>
</evidence>
<feature type="region of interest" description="Disordered" evidence="2">
    <location>
        <begin position="13"/>
        <end position="42"/>
    </location>
</feature>
<accession>A0A142W1Q2</accession>
<evidence type="ECO:0000313" key="5">
    <source>
        <dbReference type="Proteomes" id="UP000076234"/>
    </source>
</evidence>
<dbReference type="Gene3D" id="1.20.120.20">
    <property type="entry name" value="Apolipoprotein"/>
    <property type="match status" value="1"/>
</dbReference>
<dbReference type="STRING" id="1219058.AOA14_15365"/>
<evidence type="ECO:0000256" key="1">
    <source>
        <dbReference type="SAM" id="Coils"/>
    </source>
</evidence>
<feature type="transmembrane region" description="Helical" evidence="3">
    <location>
        <begin position="72"/>
        <end position="93"/>
    </location>
</feature>
<evidence type="ECO:0000313" key="4">
    <source>
        <dbReference type="EMBL" id="AMU95988.1"/>
    </source>
</evidence>
<feature type="transmembrane region" description="Helical" evidence="3">
    <location>
        <begin position="105"/>
        <end position="127"/>
    </location>
</feature>
<evidence type="ECO:0000256" key="2">
    <source>
        <dbReference type="SAM" id="MobiDB-lite"/>
    </source>
</evidence>
<protein>
    <recommendedName>
        <fullName evidence="6">ATPase</fullName>
    </recommendedName>
</protein>